<dbReference type="GO" id="GO:0004833">
    <property type="term" value="F:L-tryptophan 2,3-dioxygenase activity"/>
    <property type="evidence" value="ECO:0007669"/>
    <property type="project" value="UniProtKB-UniRule"/>
</dbReference>
<accession>A0A844SL32</accession>
<comment type="subunit">
    <text evidence="1">Homotetramer.</text>
</comment>
<name>A0A844SL32_9BRAD</name>
<dbReference type="Proteomes" id="UP000436468">
    <property type="component" value="Unassembled WGS sequence"/>
</dbReference>
<dbReference type="PANTHER" id="PTHR10138">
    <property type="entry name" value="TRYPTOPHAN 2,3-DIOXYGENASE"/>
    <property type="match status" value="1"/>
</dbReference>
<dbReference type="HAMAP" id="MF_01972">
    <property type="entry name" value="T23O"/>
    <property type="match status" value="1"/>
</dbReference>
<dbReference type="GO" id="GO:0019441">
    <property type="term" value="P:L-tryptophan catabolic process to kynurenine"/>
    <property type="evidence" value="ECO:0007669"/>
    <property type="project" value="UniProtKB-UniRule"/>
</dbReference>
<dbReference type="GO" id="GO:0020037">
    <property type="term" value="F:heme binding"/>
    <property type="evidence" value="ECO:0007669"/>
    <property type="project" value="UniProtKB-UniRule"/>
</dbReference>
<comment type="catalytic activity">
    <reaction evidence="1">
        <text>L-tryptophan + O2 = N-formyl-L-kynurenine</text>
        <dbReference type="Rhea" id="RHEA:24536"/>
        <dbReference type="ChEBI" id="CHEBI:15379"/>
        <dbReference type="ChEBI" id="CHEBI:57912"/>
        <dbReference type="ChEBI" id="CHEBI:58629"/>
        <dbReference type="EC" id="1.13.11.11"/>
    </reaction>
</comment>
<comment type="caution">
    <text evidence="1">Lacks conserved residue(s) required for the propagation of feature annotation.</text>
</comment>
<evidence type="ECO:0000313" key="2">
    <source>
        <dbReference type="EMBL" id="MVT64644.1"/>
    </source>
</evidence>
<reference evidence="2 3" key="1">
    <citation type="submission" date="2019-12" db="EMBL/GenBank/DDBJ databases">
        <title>Draft genome sequences Bradyrhizobium cajani AMBPC1010, Bradyrhizobium pachyrhizi AMBPC1040 and Bradyrhizobium yuanmingense ALSPC3051, three plant growth promoting strains isolated from nodules of Cajanus cajan L. in Dominican Republic.</title>
        <authorList>
            <person name="Flores-Felix J.D."/>
            <person name="Araujo J."/>
            <person name="Diaz-Alcantara C."/>
            <person name="Gonzalez-Andres F."/>
            <person name="Velazquez E."/>
        </authorList>
    </citation>
    <scope>NUCLEOTIDE SEQUENCE [LARGE SCALE GENOMIC DNA]</scope>
    <source>
        <strain evidence="2 3">1040</strain>
    </source>
</reference>
<feature type="binding site" evidence="1">
    <location>
        <begin position="37"/>
        <end position="41"/>
    </location>
    <ligand>
        <name>substrate</name>
    </ligand>
</feature>
<sequence>MRVPVYYGDYLRLDRLLSSQEPESARTGINAHDEMLFIIVHQAYELWFKQILHELDRVEADFGAIPVTDDAMARIVHGLNRVHEILKLVVAQLDVLETMTPFDFLDFRDLLMPASGFQSLQFRLIETRLGLPPETRIPFDEKAIDERLSQSDRDALRAAGVRPSLFDLLNRWLARTPFLDWGGETFREAYRAAVEKHLARDAELVRADPAIPPEKRDRELKNIERATTSFSEIFSETDEGGSWRLLPQSVQAALFITLYRDKPAVQPAFRLLTVLMDIDETLTLWRYRHALMVERMIGLKIGTGGSSGHAYLRMTAERHRIFSDLFRLSTFLIPRSAVPELPAPIQKQMRFVYAS</sequence>
<proteinExistence type="inferred from homology"/>
<dbReference type="EC" id="1.13.11.11" evidence="1"/>
<dbReference type="EMBL" id="WQNF01000003">
    <property type="protein sequence ID" value="MVT64644.1"/>
    <property type="molecule type" value="Genomic_DNA"/>
</dbReference>
<organism evidence="2 3">
    <name type="scientific">Bradyrhizobium pachyrhizi</name>
    <dbReference type="NCBI Taxonomy" id="280333"/>
    <lineage>
        <taxon>Bacteria</taxon>
        <taxon>Pseudomonadati</taxon>
        <taxon>Pseudomonadota</taxon>
        <taxon>Alphaproteobacteria</taxon>
        <taxon>Hyphomicrobiales</taxon>
        <taxon>Nitrobacteraceae</taxon>
        <taxon>Bradyrhizobium</taxon>
    </lineage>
</organism>
<keyword evidence="1" id="KW-0408">Iron</keyword>
<comment type="cofactor">
    <cofactor evidence="1">
        <name>heme</name>
        <dbReference type="ChEBI" id="CHEBI:30413"/>
    </cofactor>
    <text evidence="1">Binds 1 heme group per subunit.</text>
</comment>
<evidence type="ECO:0000256" key="1">
    <source>
        <dbReference type="HAMAP-Rule" id="MF_01972"/>
    </source>
</evidence>
<dbReference type="RefSeq" id="WP_157341708.1">
    <property type="nucleotide sequence ID" value="NZ_WQNF01000003.1"/>
</dbReference>
<feature type="binding site" evidence="1">
    <location>
        <position position="108"/>
    </location>
    <ligand>
        <name>substrate</name>
    </ligand>
</feature>
<keyword evidence="1" id="KW-0823">Tryptophan catabolism</keyword>
<dbReference type="InterPro" id="IPR004981">
    <property type="entry name" value="Trp_2_3_dOase"/>
</dbReference>
<dbReference type="InterPro" id="IPR037217">
    <property type="entry name" value="Trp/Indoleamine_2_3_dOase-like"/>
</dbReference>
<keyword evidence="3" id="KW-1185">Reference proteome</keyword>
<feature type="binding site" evidence="1">
    <location>
        <position position="303"/>
    </location>
    <ligand>
        <name>substrate</name>
    </ligand>
</feature>
<protein>
    <recommendedName>
        <fullName evidence="1">Tryptophan 2,3-dioxygenase</fullName>
        <shortName evidence="1">TDO</shortName>
        <ecNumber evidence="1">1.13.11.11</ecNumber>
    </recommendedName>
    <alternativeName>
        <fullName evidence="1">Tryptamin 2,3-dioxygenase</fullName>
    </alternativeName>
    <alternativeName>
        <fullName evidence="1">Tryptophan oxygenase</fullName>
        <shortName evidence="1">TO</shortName>
        <shortName evidence="1">TRPO</shortName>
    </alternativeName>
    <alternativeName>
        <fullName evidence="1">Tryptophan pyrrolase</fullName>
    </alternativeName>
    <alternativeName>
        <fullName evidence="1">Tryptophanase</fullName>
    </alternativeName>
</protein>
<feature type="binding site" description="axial binding residue" evidence="1">
    <location>
        <position position="289"/>
    </location>
    <ligand>
        <name>heme</name>
        <dbReference type="ChEBI" id="CHEBI:30413"/>
    </ligand>
    <ligandPart>
        <name>Fe</name>
        <dbReference type="ChEBI" id="CHEBI:18248"/>
    </ligandPart>
</feature>
<dbReference type="Gene3D" id="1.20.58.480">
    <property type="match status" value="1"/>
</dbReference>
<comment type="function">
    <text evidence="1">Heme-dependent dioxygenase that catalyzes the oxidative cleavage of the L-tryptophan (L-Trp) pyrrole ring and converts L-tryptophan to N-formyl-L-kynurenine. Catalyzes the oxidative cleavage of the indole moiety.</text>
</comment>
<dbReference type="AlphaFoldDB" id="A0A844SL32"/>
<dbReference type="UniPathway" id="UPA00333">
    <property type="reaction ID" value="UER00453"/>
</dbReference>
<keyword evidence="1" id="KW-0349">Heme</keyword>
<dbReference type="SUPFAM" id="SSF140959">
    <property type="entry name" value="Indolic compounds 2,3-dioxygenase-like"/>
    <property type="match status" value="1"/>
</dbReference>
<comment type="pathway">
    <text evidence="1">Amino-acid degradation; L-tryptophan degradation via kynurenine pathway; L-kynurenine from L-tryptophan: step 1/2.</text>
</comment>
<dbReference type="Pfam" id="PF03301">
    <property type="entry name" value="Trp_dioxygenase"/>
    <property type="match status" value="1"/>
</dbReference>
<evidence type="ECO:0000313" key="3">
    <source>
        <dbReference type="Proteomes" id="UP000436468"/>
    </source>
</evidence>
<gene>
    <name evidence="1" type="primary">kynA</name>
    <name evidence="2" type="ORF">GPL21_05890</name>
</gene>
<comment type="caution">
    <text evidence="2">The sequence shown here is derived from an EMBL/GenBank/DDBJ whole genome shotgun (WGS) entry which is preliminary data.</text>
</comment>
<dbReference type="Gene3D" id="1.10.287.3810">
    <property type="match status" value="1"/>
</dbReference>
<dbReference type="GO" id="GO:0019442">
    <property type="term" value="P:L-tryptophan catabolic process to acetyl-CoA"/>
    <property type="evidence" value="ECO:0007669"/>
    <property type="project" value="TreeGrafter"/>
</dbReference>
<dbReference type="PANTHER" id="PTHR10138:SF0">
    <property type="entry name" value="TRYPTOPHAN 2,3-DIOXYGENASE"/>
    <property type="match status" value="1"/>
</dbReference>
<keyword evidence="1 2" id="KW-0223">Dioxygenase</keyword>
<keyword evidence="1" id="KW-0479">Metal-binding</keyword>
<comment type="similarity">
    <text evidence="1">Belongs to the tryptophan 2,3-dioxygenase family.</text>
</comment>
<dbReference type="GO" id="GO:0046872">
    <property type="term" value="F:metal ion binding"/>
    <property type="evidence" value="ECO:0007669"/>
    <property type="project" value="UniProtKB-KW"/>
</dbReference>
<keyword evidence="1" id="KW-0560">Oxidoreductase</keyword>